<dbReference type="Gene3D" id="3.40.50.150">
    <property type="entry name" value="Vaccinia Virus protein VP39"/>
    <property type="match status" value="1"/>
</dbReference>
<gene>
    <name evidence="5" type="ORF">ACFQ1M_04535</name>
</gene>
<evidence type="ECO:0000256" key="3">
    <source>
        <dbReference type="ARBA" id="ARBA00022679"/>
    </source>
</evidence>
<feature type="domain" description="Methyltransferase type 11" evidence="4">
    <location>
        <begin position="42"/>
        <end position="129"/>
    </location>
</feature>
<dbReference type="RefSeq" id="WP_386404526.1">
    <property type="nucleotide sequence ID" value="NZ_JBHTJH010000004.1"/>
</dbReference>
<dbReference type="Proteomes" id="UP001596978">
    <property type="component" value="Unassembled WGS sequence"/>
</dbReference>
<dbReference type="GO" id="GO:0032259">
    <property type="term" value="P:methylation"/>
    <property type="evidence" value="ECO:0007669"/>
    <property type="project" value="UniProtKB-KW"/>
</dbReference>
<evidence type="ECO:0000259" key="4">
    <source>
        <dbReference type="Pfam" id="PF08241"/>
    </source>
</evidence>
<dbReference type="PANTHER" id="PTHR44942:SF4">
    <property type="entry name" value="METHYLTRANSFERASE TYPE 11 DOMAIN-CONTAINING PROTEIN"/>
    <property type="match status" value="1"/>
</dbReference>
<dbReference type="InterPro" id="IPR013216">
    <property type="entry name" value="Methyltransf_11"/>
</dbReference>
<dbReference type="Pfam" id="PF08241">
    <property type="entry name" value="Methyltransf_11"/>
    <property type="match status" value="1"/>
</dbReference>
<dbReference type="PANTHER" id="PTHR44942">
    <property type="entry name" value="METHYLTRANSF_11 DOMAIN-CONTAINING PROTEIN"/>
    <property type="match status" value="1"/>
</dbReference>
<organism evidence="5 6">
    <name type="scientific">Sungkyunkwania multivorans</name>
    <dbReference type="NCBI Taxonomy" id="1173618"/>
    <lineage>
        <taxon>Bacteria</taxon>
        <taxon>Pseudomonadati</taxon>
        <taxon>Bacteroidota</taxon>
        <taxon>Flavobacteriia</taxon>
        <taxon>Flavobacteriales</taxon>
        <taxon>Flavobacteriaceae</taxon>
        <taxon>Sungkyunkwania</taxon>
    </lineage>
</organism>
<reference evidence="6" key="1">
    <citation type="journal article" date="2019" name="Int. J. Syst. Evol. Microbiol.">
        <title>The Global Catalogue of Microorganisms (GCM) 10K type strain sequencing project: providing services to taxonomists for standard genome sequencing and annotation.</title>
        <authorList>
            <consortium name="The Broad Institute Genomics Platform"/>
            <consortium name="The Broad Institute Genome Sequencing Center for Infectious Disease"/>
            <person name="Wu L."/>
            <person name="Ma J."/>
        </authorList>
    </citation>
    <scope>NUCLEOTIDE SEQUENCE [LARGE SCALE GENOMIC DNA]</scope>
    <source>
        <strain evidence="6">CCUG 62952</strain>
    </source>
</reference>
<dbReference type="InterPro" id="IPR029063">
    <property type="entry name" value="SAM-dependent_MTases_sf"/>
</dbReference>
<protein>
    <submittedName>
        <fullName evidence="5">Class I SAM-dependent methyltransferase</fullName>
        <ecNumber evidence="5">2.1.1.-</ecNumber>
    </submittedName>
</protein>
<evidence type="ECO:0000313" key="6">
    <source>
        <dbReference type="Proteomes" id="UP001596978"/>
    </source>
</evidence>
<accession>A0ABW3CWA8</accession>
<proteinExistence type="inferred from homology"/>
<dbReference type="SUPFAM" id="SSF53335">
    <property type="entry name" value="S-adenosyl-L-methionine-dependent methyltransferases"/>
    <property type="match status" value="1"/>
</dbReference>
<evidence type="ECO:0000313" key="5">
    <source>
        <dbReference type="EMBL" id="MFD0861462.1"/>
    </source>
</evidence>
<sequence>MKPLKDLFSEAAADYKKYRPNYPKLFFEELLALVDEKDRCWDCGTGNGQVAAILSPYFHEVKASDISVDQIENAITKKNIEYHIARAEATVFPDDSFDLITVAQAIHWFDFAAFYNEVKRVMKPKAILAVFGYGLIRGTSDFNDLIDHFYAEMTPYWAPERRYVEMAYETIPFPFEEHRLNNEYQIDVHWTLEQLVGYLSSWSAVKHYRERHQSDAVTNFGERLTDLYQHRGTLPLKFPIFYRIGRSS</sequence>
<dbReference type="InterPro" id="IPR051052">
    <property type="entry name" value="Diverse_substrate_MTase"/>
</dbReference>
<dbReference type="EC" id="2.1.1.-" evidence="5"/>
<dbReference type="GO" id="GO:0008168">
    <property type="term" value="F:methyltransferase activity"/>
    <property type="evidence" value="ECO:0007669"/>
    <property type="project" value="UniProtKB-KW"/>
</dbReference>
<comment type="similarity">
    <text evidence="1">Belongs to the methyltransferase superfamily.</text>
</comment>
<dbReference type="CDD" id="cd02440">
    <property type="entry name" value="AdoMet_MTases"/>
    <property type="match status" value="1"/>
</dbReference>
<keyword evidence="6" id="KW-1185">Reference proteome</keyword>
<keyword evidence="2 5" id="KW-0489">Methyltransferase</keyword>
<dbReference type="EMBL" id="JBHTJH010000004">
    <property type="protein sequence ID" value="MFD0861462.1"/>
    <property type="molecule type" value="Genomic_DNA"/>
</dbReference>
<comment type="caution">
    <text evidence="5">The sequence shown here is derived from an EMBL/GenBank/DDBJ whole genome shotgun (WGS) entry which is preliminary data.</text>
</comment>
<name>A0ABW3CWA8_9FLAO</name>
<evidence type="ECO:0000256" key="1">
    <source>
        <dbReference type="ARBA" id="ARBA00008361"/>
    </source>
</evidence>
<keyword evidence="3 5" id="KW-0808">Transferase</keyword>
<evidence type="ECO:0000256" key="2">
    <source>
        <dbReference type="ARBA" id="ARBA00022603"/>
    </source>
</evidence>